<comment type="subcellular location">
    <subcellularLocation>
        <location evidence="1">Plastid</location>
        <location evidence="1">Chloroplast membrane</location>
        <topology evidence="1">Multi-pass membrane protein</topology>
    </subcellularLocation>
</comment>
<keyword evidence="4" id="KW-0934">Plastid</keyword>
<protein>
    <submittedName>
        <fullName evidence="10">Uncharacterized protein</fullName>
    </submittedName>
</protein>
<keyword evidence="8" id="KW-0472">Membrane</keyword>
<evidence type="ECO:0000256" key="3">
    <source>
        <dbReference type="ARBA" id="ARBA00022528"/>
    </source>
</evidence>
<dbReference type="Proteomes" id="UP001633002">
    <property type="component" value="Unassembled WGS sequence"/>
</dbReference>
<name>A0ABD3H0M5_9MARC</name>
<evidence type="ECO:0000313" key="11">
    <source>
        <dbReference type="Proteomes" id="UP001633002"/>
    </source>
</evidence>
<keyword evidence="7" id="KW-1133">Transmembrane helix</keyword>
<gene>
    <name evidence="10" type="ORF">R1sor_003105</name>
</gene>
<dbReference type="GO" id="GO:0016020">
    <property type="term" value="C:membrane"/>
    <property type="evidence" value="ECO:0007669"/>
    <property type="project" value="UniProtKB-SubCell"/>
</dbReference>
<sequence>MARVMELTAGSSAICLQKQIGWKKFDDITYGPSVVCRALEKTREPSRSSSSLNSFVQFNARIGVSAWNIPAKKRDGRNTLVEVFCSSSDESSDTETAGKVTSDTLAVDNEFVPRSTRNGSLDAASAPELDRDGGSGSGDGNGSDGSGGGGGNGGGGGGGEGGSDDEEEQFGPLLNSEQVQQEIQARGITLPPDMLEAAKTVGIRKLFLDRFIELQGGLLGKAMYASSALRNRMLADPTFLFKVFTEIAIDSGCATFAEVQKRGDDFWHEFDFYLADLMVGIALDVLLVGLLAPFVRFGRAPAGSGATARLSRAIQALPSSIFEAERPGRSFSVGQRVSTLFYKAGQYGVAGFSCGLLGQGIASSVMLLKRKLKHSDDHSEELKVPNVLATAVLWSVFMGVSSNTRYQIINGLERVVESSILTKRVPQVAYAFTVSIRLANNFYGGLQFVDWARKAGVQ</sequence>
<evidence type="ECO:0000256" key="5">
    <source>
        <dbReference type="ARBA" id="ARBA00022692"/>
    </source>
</evidence>
<proteinExistence type="inferred from homology"/>
<accession>A0ABD3H0M5</accession>
<dbReference type="PANTHER" id="PTHR31038:SF10">
    <property type="entry name" value="OS04G0524400 PROTEIN"/>
    <property type="match status" value="1"/>
</dbReference>
<dbReference type="EMBL" id="JBJQOH010000006">
    <property type="protein sequence ID" value="KAL3685083.1"/>
    <property type="molecule type" value="Genomic_DNA"/>
</dbReference>
<dbReference type="Pfam" id="PF11891">
    <property type="entry name" value="RETICULATA-like"/>
    <property type="match status" value="1"/>
</dbReference>
<evidence type="ECO:0000256" key="4">
    <source>
        <dbReference type="ARBA" id="ARBA00022640"/>
    </source>
</evidence>
<dbReference type="InterPro" id="IPR021825">
    <property type="entry name" value="RETICULATA-related"/>
</dbReference>
<keyword evidence="11" id="KW-1185">Reference proteome</keyword>
<evidence type="ECO:0000256" key="6">
    <source>
        <dbReference type="ARBA" id="ARBA00022946"/>
    </source>
</evidence>
<evidence type="ECO:0000256" key="9">
    <source>
        <dbReference type="SAM" id="MobiDB-lite"/>
    </source>
</evidence>
<dbReference type="GO" id="GO:0009507">
    <property type="term" value="C:chloroplast"/>
    <property type="evidence" value="ECO:0007669"/>
    <property type="project" value="UniProtKB-SubCell"/>
</dbReference>
<feature type="region of interest" description="Disordered" evidence="9">
    <location>
        <begin position="86"/>
        <end position="169"/>
    </location>
</feature>
<keyword evidence="3" id="KW-0150">Chloroplast</keyword>
<feature type="compositionally biased region" description="Gly residues" evidence="9">
    <location>
        <begin position="134"/>
        <end position="161"/>
    </location>
</feature>
<comment type="caution">
    <text evidence="10">The sequence shown here is derived from an EMBL/GenBank/DDBJ whole genome shotgun (WGS) entry which is preliminary data.</text>
</comment>
<dbReference type="PANTHER" id="PTHR31038">
    <property type="entry name" value="EXPRESSED PROTEIN-RELATED"/>
    <property type="match status" value="1"/>
</dbReference>
<dbReference type="AlphaFoldDB" id="A0ABD3H0M5"/>
<keyword evidence="6" id="KW-0809">Transit peptide</keyword>
<evidence type="ECO:0000313" key="10">
    <source>
        <dbReference type="EMBL" id="KAL3685083.1"/>
    </source>
</evidence>
<keyword evidence="5" id="KW-0812">Transmembrane</keyword>
<comment type="similarity">
    <text evidence="2">Belongs to the RETICULATA family.</text>
</comment>
<reference evidence="10 11" key="1">
    <citation type="submission" date="2024-09" db="EMBL/GenBank/DDBJ databases">
        <title>Chromosome-scale assembly of Riccia sorocarpa.</title>
        <authorList>
            <person name="Paukszto L."/>
        </authorList>
    </citation>
    <scope>NUCLEOTIDE SEQUENCE [LARGE SCALE GENOMIC DNA]</scope>
    <source>
        <strain evidence="10">LP-2024</strain>
        <tissue evidence="10">Aerial parts of the thallus</tissue>
    </source>
</reference>
<evidence type="ECO:0000256" key="1">
    <source>
        <dbReference type="ARBA" id="ARBA00004508"/>
    </source>
</evidence>
<evidence type="ECO:0000256" key="2">
    <source>
        <dbReference type="ARBA" id="ARBA00010793"/>
    </source>
</evidence>
<organism evidence="10 11">
    <name type="scientific">Riccia sorocarpa</name>
    <dbReference type="NCBI Taxonomy" id="122646"/>
    <lineage>
        <taxon>Eukaryota</taxon>
        <taxon>Viridiplantae</taxon>
        <taxon>Streptophyta</taxon>
        <taxon>Embryophyta</taxon>
        <taxon>Marchantiophyta</taxon>
        <taxon>Marchantiopsida</taxon>
        <taxon>Marchantiidae</taxon>
        <taxon>Marchantiales</taxon>
        <taxon>Ricciaceae</taxon>
        <taxon>Riccia</taxon>
    </lineage>
</organism>
<evidence type="ECO:0000256" key="8">
    <source>
        <dbReference type="ARBA" id="ARBA00023136"/>
    </source>
</evidence>
<evidence type="ECO:0000256" key="7">
    <source>
        <dbReference type="ARBA" id="ARBA00022989"/>
    </source>
</evidence>